<dbReference type="CDD" id="cd22231">
    <property type="entry name" value="RHH_NikR_HicB-like"/>
    <property type="match status" value="1"/>
</dbReference>
<keyword evidence="3" id="KW-1185">Reference proteome</keyword>
<dbReference type="Gene3D" id="1.10.1220.10">
    <property type="entry name" value="Met repressor-like"/>
    <property type="match status" value="1"/>
</dbReference>
<proteinExistence type="predicted"/>
<accession>A0A2Z2M8X6</accession>
<dbReference type="InterPro" id="IPR002145">
    <property type="entry name" value="CopG"/>
</dbReference>
<dbReference type="InterPro" id="IPR010985">
    <property type="entry name" value="Ribbon_hlx_hlx"/>
</dbReference>
<dbReference type="InterPro" id="IPR013321">
    <property type="entry name" value="Arc_rbn_hlx_hlx"/>
</dbReference>
<sequence>MPKMRIISVQLPQSYINAMDQLVRRGLYPNRSEVIRTAIREFLKRELYSEIPEDEGPEYIIK</sequence>
<dbReference type="EMBL" id="CP014855">
    <property type="protein sequence ID" value="ASJ00354.1"/>
    <property type="molecule type" value="Genomic_DNA"/>
</dbReference>
<dbReference type="OrthoDB" id="56938at2157"/>
<dbReference type="KEGG" id="tgg:A3K92_02085"/>
<evidence type="ECO:0000313" key="3">
    <source>
        <dbReference type="Proteomes" id="UP000250134"/>
    </source>
</evidence>
<protein>
    <submittedName>
        <fullName evidence="2">Transcriptional regulator</fullName>
    </submittedName>
</protein>
<evidence type="ECO:0000313" key="2">
    <source>
        <dbReference type="EMBL" id="ASJ00354.1"/>
    </source>
</evidence>
<organism evidence="2 3">
    <name type="scientific">Thermococcus gorgonarius</name>
    <dbReference type="NCBI Taxonomy" id="71997"/>
    <lineage>
        <taxon>Archaea</taxon>
        <taxon>Methanobacteriati</taxon>
        <taxon>Methanobacteriota</taxon>
        <taxon>Thermococci</taxon>
        <taxon>Thermococcales</taxon>
        <taxon>Thermococcaceae</taxon>
        <taxon>Thermococcus</taxon>
    </lineage>
</organism>
<dbReference type="GeneID" id="33331299"/>
<dbReference type="PANTHER" id="PTHR36215">
    <property type="entry name" value="BLL4998 PROTEIN"/>
    <property type="match status" value="1"/>
</dbReference>
<reference evidence="2 3" key="1">
    <citation type="submission" date="2016-03" db="EMBL/GenBank/DDBJ databases">
        <title>Complete genome sequence of Thermococcus gorgonarius.</title>
        <authorList>
            <person name="Oger P.M."/>
        </authorList>
    </citation>
    <scope>NUCLEOTIDE SEQUENCE [LARGE SCALE GENOMIC DNA]</scope>
    <source>
        <strain evidence="2 3">W-12</strain>
    </source>
</reference>
<evidence type="ECO:0000259" key="1">
    <source>
        <dbReference type="Pfam" id="PF01402"/>
    </source>
</evidence>
<feature type="domain" description="Ribbon-helix-helix protein CopG" evidence="1">
    <location>
        <begin position="6"/>
        <end position="46"/>
    </location>
</feature>
<dbReference type="RefSeq" id="WP_088884693.1">
    <property type="nucleotide sequence ID" value="NZ_CP014855.1"/>
</dbReference>
<dbReference type="SUPFAM" id="SSF47598">
    <property type="entry name" value="Ribbon-helix-helix"/>
    <property type="match status" value="1"/>
</dbReference>
<gene>
    <name evidence="2" type="ORF">A3K92_02085</name>
</gene>
<name>A0A2Z2M8X6_THEGO</name>
<dbReference type="Proteomes" id="UP000250134">
    <property type="component" value="Chromosome"/>
</dbReference>
<dbReference type="Pfam" id="PF01402">
    <property type="entry name" value="RHH_1"/>
    <property type="match status" value="1"/>
</dbReference>
<dbReference type="GO" id="GO:0006355">
    <property type="term" value="P:regulation of DNA-templated transcription"/>
    <property type="evidence" value="ECO:0007669"/>
    <property type="project" value="InterPro"/>
</dbReference>
<dbReference type="AlphaFoldDB" id="A0A2Z2M8X6"/>
<dbReference type="PANTHER" id="PTHR36215:SF1">
    <property type="entry name" value="BLL4998 PROTEIN"/>
    <property type="match status" value="1"/>
</dbReference>